<dbReference type="InterPro" id="IPR005495">
    <property type="entry name" value="LptG/LptF_permease"/>
</dbReference>
<dbReference type="AlphaFoldDB" id="A0A7W8MAT7"/>
<feature type="transmembrane region" description="Helical" evidence="6">
    <location>
        <begin position="396"/>
        <end position="414"/>
    </location>
</feature>
<keyword evidence="2" id="KW-1003">Cell membrane</keyword>
<keyword evidence="8" id="KW-1185">Reference proteome</keyword>
<feature type="transmembrane region" description="Helical" evidence="6">
    <location>
        <begin position="193"/>
        <end position="211"/>
    </location>
</feature>
<protein>
    <submittedName>
        <fullName evidence="7">Lipopolysaccharide export system permease protein</fullName>
    </submittedName>
</protein>
<feature type="transmembrane region" description="Helical" evidence="6">
    <location>
        <begin position="426"/>
        <end position="444"/>
    </location>
</feature>
<organism evidence="7 8">
    <name type="scientific">Rhizobium rosettiformans</name>
    <dbReference type="NCBI Taxonomy" id="1368430"/>
    <lineage>
        <taxon>Bacteria</taxon>
        <taxon>Pseudomonadati</taxon>
        <taxon>Pseudomonadota</taxon>
        <taxon>Alphaproteobacteria</taxon>
        <taxon>Hyphomicrobiales</taxon>
        <taxon>Rhizobiaceae</taxon>
        <taxon>Rhizobium/Agrobacterium group</taxon>
        <taxon>Rhizobium</taxon>
    </lineage>
</organism>
<feature type="transmembrane region" description="Helical" evidence="6">
    <location>
        <begin position="139"/>
        <end position="161"/>
    </location>
</feature>
<evidence type="ECO:0000256" key="2">
    <source>
        <dbReference type="ARBA" id="ARBA00022475"/>
    </source>
</evidence>
<dbReference type="PANTHER" id="PTHR33529:SF6">
    <property type="entry name" value="YJGP_YJGQ FAMILY PERMEASE"/>
    <property type="match status" value="1"/>
</dbReference>
<evidence type="ECO:0000256" key="3">
    <source>
        <dbReference type="ARBA" id="ARBA00022692"/>
    </source>
</evidence>
<evidence type="ECO:0000256" key="1">
    <source>
        <dbReference type="ARBA" id="ARBA00004651"/>
    </source>
</evidence>
<sequence length="478" mass="52761">MKGTLLAFRGVLAGSWSFRKRWQEFDRIFLPQSPDCERHLGACPIYRGGTKNSLIKPGKIPSGGRQIAASIVEKAHPRRDVCVSRLQGNPMKILEQYILRRVVLMFTTALLPVLAIIWTTQVLQRINLVTDSGQSVGSFMVLATMILPTIVATVLPFALVIGITHTLTTMNNDSELAVIDAAGAPRGIIQRPLILLAAGLSLFSFVMMGFIEPAMRVNVRTMIATAYADLLSSVIEEKTFRQIEPGLFVQISERQSGRAMKGLLVADSRDPSSELIYYAREGAVDESGKSLVMQDGEVQRKAPNGDVTVIRFDRYAFDLSDLSEERGQARFGAKDRDHFYLMDPDPLDERYVRKPNDFSAEFHRRVSASFFPLVFTFISLMVCGDARSHREARLHPMASALIMALTLFWASNYVTSLAESSPAYNVLQYAIPLLAGGTAAFMLATNRQARLPKAFSAIVDAMIAMSRKRLGDGTGGTA</sequence>
<dbReference type="Proteomes" id="UP000550895">
    <property type="component" value="Unassembled WGS sequence"/>
</dbReference>
<evidence type="ECO:0000256" key="4">
    <source>
        <dbReference type="ARBA" id="ARBA00022989"/>
    </source>
</evidence>
<evidence type="ECO:0000313" key="7">
    <source>
        <dbReference type="EMBL" id="MBB5274062.1"/>
    </source>
</evidence>
<evidence type="ECO:0000256" key="6">
    <source>
        <dbReference type="SAM" id="Phobius"/>
    </source>
</evidence>
<keyword evidence="5 6" id="KW-0472">Membrane</keyword>
<dbReference type="PANTHER" id="PTHR33529">
    <property type="entry name" value="SLR0882 PROTEIN-RELATED"/>
    <property type="match status" value="1"/>
</dbReference>
<reference evidence="7 8" key="1">
    <citation type="submission" date="2020-08" db="EMBL/GenBank/DDBJ databases">
        <title>Genomic Encyclopedia of Type Strains, Phase IV (KMG-IV): sequencing the most valuable type-strain genomes for metagenomic binning, comparative biology and taxonomic classification.</title>
        <authorList>
            <person name="Goeker M."/>
        </authorList>
    </citation>
    <scope>NUCLEOTIDE SEQUENCE [LARGE SCALE GENOMIC DNA]</scope>
    <source>
        <strain evidence="7 8">DSM 26376</strain>
    </source>
</reference>
<evidence type="ECO:0000256" key="5">
    <source>
        <dbReference type="ARBA" id="ARBA00023136"/>
    </source>
</evidence>
<keyword evidence="3 6" id="KW-0812">Transmembrane</keyword>
<name>A0A7W8MAT7_9HYPH</name>
<proteinExistence type="predicted"/>
<feature type="transmembrane region" description="Helical" evidence="6">
    <location>
        <begin position="98"/>
        <end position="119"/>
    </location>
</feature>
<comment type="caution">
    <text evidence="7">The sequence shown here is derived from an EMBL/GenBank/DDBJ whole genome shotgun (WGS) entry which is preliminary data.</text>
</comment>
<accession>A0A7W8MAT7</accession>
<gene>
    <name evidence="7" type="ORF">HNR26_000100</name>
</gene>
<dbReference type="Pfam" id="PF03739">
    <property type="entry name" value="LptF_LptG"/>
    <property type="match status" value="1"/>
</dbReference>
<comment type="subcellular location">
    <subcellularLocation>
        <location evidence="1">Cell membrane</location>
        <topology evidence="1">Multi-pass membrane protein</topology>
    </subcellularLocation>
</comment>
<dbReference type="EMBL" id="JACHGA010000001">
    <property type="protein sequence ID" value="MBB5274062.1"/>
    <property type="molecule type" value="Genomic_DNA"/>
</dbReference>
<evidence type="ECO:0000313" key="8">
    <source>
        <dbReference type="Proteomes" id="UP000550895"/>
    </source>
</evidence>
<dbReference type="GO" id="GO:0015920">
    <property type="term" value="P:lipopolysaccharide transport"/>
    <property type="evidence" value="ECO:0007669"/>
    <property type="project" value="TreeGrafter"/>
</dbReference>
<feature type="transmembrane region" description="Helical" evidence="6">
    <location>
        <begin position="366"/>
        <end position="384"/>
    </location>
</feature>
<keyword evidence="4 6" id="KW-1133">Transmembrane helix</keyword>
<dbReference type="GO" id="GO:0043190">
    <property type="term" value="C:ATP-binding cassette (ABC) transporter complex"/>
    <property type="evidence" value="ECO:0007669"/>
    <property type="project" value="TreeGrafter"/>
</dbReference>